<accession>A0A0A9GX06</accession>
<organism evidence="1">
    <name type="scientific">Arundo donax</name>
    <name type="common">Giant reed</name>
    <name type="synonym">Donax arundinaceus</name>
    <dbReference type="NCBI Taxonomy" id="35708"/>
    <lineage>
        <taxon>Eukaryota</taxon>
        <taxon>Viridiplantae</taxon>
        <taxon>Streptophyta</taxon>
        <taxon>Embryophyta</taxon>
        <taxon>Tracheophyta</taxon>
        <taxon>Spermatophyta</taxon>
        <taxon>Magnoliopsida</taxon>
        <taxon>Liliopsida</taxon>
        <taxon>Poales</taxon>
        <taxon>Poaceae</taxon>
        <taxon>PACMAD clade</taxon>
        <taxon>Arundinoideae</taxon>
        <taxon>Arundineae</taxon>
        <taxon>Arundo</taxon>
    </lineage>
</organism>
<reference evidence="1" key="1">
    <citation type="submission" date="2014-09" db="EMBL/GenBank/DDBJ databases">
        <authorList>
            <person name="Magalhaes I.L.F."/>
            <person name="Oliveira U."/>
            <person name="Santos F.R."/>
            <person name="Vidigal T.H.D.A."/>
            <person name="Brescovit A.D."/>
            <person name="Santos A.J."/>
        </authorList>
    </citation>
    <scope>NUCLEOTIDE SEQUENCE</scope>
    <source>
        <tissue evidence="1">Shoot tissue taken approximately 20 cm above the soil surface</tissue>
    </source>
</reference>
<dbReference type="EMBL" id="GBRH01169812">
    <property type="protein sequence ID" value="JAE28084.1"/>
    <property type="molecule type" value="Transcribed_RNA"/>
</dbReference>
<name>A0A0A9GX06_ARUDO</name>
<protein>
    <submittedName>
        <fullName evidence="1">Uncharacterized protein</fullName>
    </submittedName>
</protein>
<proteinExistence type="predicted"/>
<reference evidence="1" key="2">
    <citation type="journal article" date="2015" name="Data Brief">
        <title>Shoot transcriptome of the giant reed, Arundo donax.</title>
        <authorList>
            <person name="Barrero R.A."/>
            <person name="Guerrero F.D."/>
            <person name="Moolhuijzen P."/>
            <person name="Goolsby J.A."/>
            <person name="Tidwell J."/>
            <person name="Bellgard S.E."/>
            <person name="Bellgard M.I."/>
        </authorList>
    </citation>
    <scope>NUCLEOTIDE SEQUENCE</scope>
    <source>
        <tissue evidence="1">Shoot tissue taken approximately 20 cm above the soil surface</tissue>
    </source>
</reference>
<dbReference type="AlphaFoldDB" id="A0A0A9GX06"/>
<sequence length="35" mass="4236">MWDKRKEKTSNRQGERGDLPLSALNFWSLLERFLL</sequence>
<evidence type="ECO:0000313" key="1">
    <source>
        <dbReference type="EMBL" id="JAE28084.1"/>
    </source>
</evidence>